<evidence type="ECO:0000313" key="6">
    <source>
        <dbReference type="Proteomes" id="UP000237921"/>
    </source>
</evidence>
<name>A0A2L1VDK4_ACINO</name>
<dbReference type="InterPro" id="IPR037118">
    <property type="entry name" value="Val-tRNA_synth_C_sf"/>
</dbReference>
<feature type="transmembrane region" description="Helical" evidence="3">
    <location>
        <begin position="12"/>
        <end position="32"/>
    </location>
</feature>
<keyword evidence="2" id="KW-0067">ATP-binding</keyword>
<evidence type="ECO:0000313" key="5">
    <source>
        <dbReference type="EMBL" id="AVF43228.1"/>
    </source>
</evidence>
<dbReference type="GO" id="GO:0006438">
    <property type="term" value="P:valyl-tRNA aminoacylation"/>
    <property type="evidence" value="ECO:0007669"/>
    <property type="project" value="InterPro"/>
</dbReference>
<evidence type="ECO:0000259" key="4">
    <source>
        <dbReference type="Pfam" id="PF10458"/>
    </source>
</evidence>
<keyword evidence="3" id="KW-1133">Transmembrane helix</keyword>
<dbReference type="GO" id="GO:0005524">
    <property type="term" value="F:ATP binding"/>
    <property type="evidence" value="ECO:0007669"/>
    <property type="project" value="UniProtKB-KW"/>
</dbReference>
<proteinExistence type="predicted"/>
<sequence>MNKFFIHKSDLLFFIISPLYFIKNITTTISYFRVTDHTSKLANEGFVSKAPATVVEGKKRSLLNLVFS</sequence>
<organism evidence="5 6">
    <name type="scientific">Acinetobacter nosocomialis</name>
    <dbReference type="NCBI Taxonomy" id="106654"/>
    <lineage>
        <taxon>Bacteria</taxon>
        <taxon>Pseudomonadati</taxon>
        <taxon>Pseudomonadota</taxon>
        <taxon>Gammaproteobacteria</taxon>
        <taxon>Moraxellales</taxon>
        <taxon>Moraxellaceae</taxon>
        <taxon>Acinetobacter</taxon>
        <taxon>Acinetobacter calcoaceticus/baumannii complex</taxon>
    </lineage>
</organism>
<dbReference type="Pfam" id="PF10458">
    <property type="entry name" value="Val_tRNA-synt_C"/>
    <property type="match status" value="1"/>
</dbReference>
<evidence type="ECO:0000256" key="1">
    <source>
        <dbReference type="ARBA" id="ARBA00022741"/>
    </source>
</evidence>
<keyword evidence="1" id="KW-0547">Nucleotide-binding</keyword>
<accession>A0A2L1VDK4</accession>
<dbReference type="GO" id="GO:0004832">
    <property type="term" value="F:valine-tRNA ligase activity"/>
    <property type="evidence" value="ECO:0007669"/>
    <property type="project" value="InterPro"/>
</dbReference>
<reference evidence="6" key="1">
    <citation type="submission" date="2017-12" db="EMBL/GenBank/DDBJ databases">
        <title>FDA dAtabase for Regulatory Grade micrObial Sequences (FDA-ARGOS): Supporting development and validation of Infectious Disease Dx tests.</title>
        <authorList>
            <person name="Hoffmann M."/>
            <person name="Allard M."/>
            <person name="Evans P."/>
            <person name="Brown E."/>
            <person name="Tallon L."/>
            <person name="Sadzewicz L."/>
            <person name="Sengamalay N."/>
            <person name="Ott S."/>
            <person name="Godinez A."/>
            <person name="Nagaraj S."/>
            <person name="Vavikolanu K."/>
            <person name="Aluvathingal J."/>
            <person name="Nadendla S."/>
            <person name="Sichtig H."/>
        </authorList>
    </citation>
    <scope>NUCLEOTIDE SEQUENCE [LARGE SCALE GENOMIC DNA]</scope>
    <source>
        <strain evidence="6">FDAARGOS_129</strain>
    </source>
</reference>
<dbReference type="EMBL" id="CP014019">
    <property type="protein sequence ID" value="AVF43228.1"/>
    <property type="molecule type" value="Genomic_DNA"/>
</dbReference>
<evidence type="ECO:0000256" key="2">
    <source>
        <dbReference type="ARBA" id="ARBA00022840"/>
    </source>
</evidence>
<dbReference type="InterPro" id="IPR010978">
    <property type="entry name" value="tRNA-bd_arm"/>
</dbReference>
<keyword evidence="3" id="KW-0472">Membrane</keyword>
<dbReference type="Proteomes" id="UP000237921">
    <property type="component" value="Chromosome"/>
</dbReference>
<dbReference type="InterPro" id="IPR019499">
    <property type="entry name" value="Val-tRNA_synth_tRNA-bd"/>
</dbReference>
<dbReference type="GO" id="GO:0005737">
    <property type="term" value="C:cytoplasm"/>
    <property type="evidence" value="ECO:0007669"/>
    <property type="project" value="InterPro"/>
</dbReference>
<feature type="domain" description="Valyl-tRNA synthetase tRNA-binding arm" evidence="4">
    <location>
        <begin position="38"/>
        <end position="62"/>
    </location>
</feature>
<dbReference type="Gene3D" id="1.10.287.380">
    <property type="entry name" value="Valyl-tRNA synthetase, C-terminal domain"/>
    <property type="match status" value="1"/>
</dbReference>
<gene>
    <name evidence="5" type="ORF">AL533_01885</name>
</gene>
<evidence type="ECO:0000256" key="3">
    <source>
        <dbReference type="SAM" id="Phobius"/>
    </source>
</evidence>
<dbReference type="SUPFAM" id="SSF46589">
    <property type="entry name" value="tRNA-binding arm"/>
    <property type="match status" value="1"/>
</dbReference>
<keyword evidence="3" id="KW-0812">Transmembrane</keyword>
<dbReference type="AlphaFoldDB" id="A0A2L1VDK4"/>
<protein>
    <recommendedName>
        <fullName evidence="4">Valyl-tRNA synthetase tRNA-binding arm domain-containing protein</fullName>
    </recommendedName>
</protein>